<dbReference type="RefSeq" id="WP_189629870.1">
    <property type="nucleotide sequence ID" value="NZ_BNAG01000002.1"/>
</dbReference>
<feature type="chain" id="PRO_5046102567" description="tRNA (Guanine-N1)-methyltransferase" evidence="3">
    <location>
        <begin position="25"/>
        <end position="199"/>
    </location>
</feature>
<keyword evidence="2" id="KW-0472">Membrane</keyword>
<feature type="transmembrane region" description="Helical" evidence="2">
    <location>
        <begin position="125"/>
        <end position="145"/>
    </location>
</feature>
<sequence length="199" mass="22631">MKRLKLLTLCVAVLAIIFPIGGHAQIDKSLNETLESLLDGAETYQDYKVIRTSDLRRFKHAMQDSLSHYRQSLADLTEQTQSMQATVLQLRAESEQLANTLATAESRADMIGFLGMDMKKATYSIFVWSLVVLLCLCLVIMYGRIRHVCGVVKRVKSAYSKIVEDYRNQRFQATEKQIKLKRELQTALNQLELVKSAEA</sequence>
<name>A0ABQ3I9T3_9BACT</name>
<gene>
    <name evidence="4" type="ORF">GCM10011340_17750</name>
</gene>
<keyword evidence="1" id="KW-0175">Coiled coil</keyword>
<proteinExistence type="predicted"/>
<dbReference type="SUPFAM" id="SSF58100">
    <property type="entry name" value="Bacterial hemolysins"/>
    <property type="match status" value="1"/>
</dbReference>
<evidence type="ECO:0000256" key="3">
    <source>
        <dbReference type="SAM" id="SignalP"/>
    </source>
</evidence>
<keyword evidence="2" id="KW-0812">Transmembrane</keyword>
<evidence type="ECO:0000256" key="2">
    <source>
        <dbReference type="SAM" id="Phobius"/>
    </source>
</evidence>
<feature type="coiled-coil region" evidence="1">
    <location>
        <begin position="73"/>
        <end position="107"/>
    </location>
</feature>
<evidence type="ECO:0008006" key="6">
    <source>
        <dbReference type="Google" id="ProtNLM"/>
    </source>
</evidence>
<accession>A0ABQ3I9T3</accession>
<protein>
    <recommendedName>
        <fullName evidence="6">tRNA (Guanine-N1)-methyltransferase</fullName>
    </recommendedName>
</protein>
<evidence type="ECO:0000313" key="4">
    <source>
        <dbReference type="EMBL" id="GHE62893.1"/>
    </source>
</evidence>
<keyword evidence="5" id="KW-1185">Reference proteome</keyword>
<dbReference type="Proteomes" id="UP000658258">
    <property type="component" value="Unassembled WGS sequence"/>
</dbReference>
<keyword evidence="2" id="KW-1133">Transmembrane helix</keyword>
<keyword evidence="3" id="KW-0732">Signal</keyword>
<dbReference type="EMBL" id="BNAG01000002">
    <property type="protein sequence ID" value="GHE62893.1"/>
    <property type="molecule type" value="Genomic_DNA"/>
</dbReference>
<reference evidence="5" key="1">
    <citation type="journal article" date="2019" name="Int. J. Syst. Evol. Microbiol.">
        <title>The Global Catalogue of Microorganisms (GCM) 10K type strain sequencing project: providing services to taxonomists for standard genome sequencing and annotation.</title>
        <authorList>
            <consortium name="The Broad Institute Genomics Platform"/>
            <consortium name="The Broad Institute Genome Sequencing Center for Infectious Disease"/>
            <person name="Wu L."/>
            <person name="Ma J."/>
        </authorList>
    </citation>
    <scope>NUCLEOTIDE SEQUENCE [LARGE SCALE GENOMIC DNA]</scope>
    <source>
        <strain evidence="5">CGMCC 1.15111</strain>
    </source>
</reference>
<comment type="caution">
    <text evidence="4">The sequence shown here is derived from an EMBL/GenBank/DDBJ whole genome shotgun (WGS) entry which is preliminary data.</text>
</comment>
<evidence type="ECO:0000313" key="5">
    <source>
        <dbReference type="Proteomes" id="UP000658258"/>
    </source>
</evidence>
<feature type="signal peptide" evidence="3">
    <location>
        <begin position="1"/>
        <end position="24"/>
    </location>
</feature>
<organism evidence="4 5">
    <name type="scientific">Roseivirga thermotolerans</name>
    <dbReference type="NCBI Taxonomy" id="1758176"/>
    <lineage>
        <taxon>Bacteria</taxon>
        <taxon>Pseudomonadati</taxon>
        <taxon>Bacteroidota</taxon>
        <taxon>Cytophagia</taxon>
        <taxon>Cytophagales</taxon>
        <taxon>Roseivirgaceae</taxon>
        <taxon>Roseivirga</taxon>
    </lineage>
</organism>
<evidence type="ECO:0000256" key="1">
    <source>
        <dbReference type="SAM" id="Coils"/>
    </source>
</evidence>